<name>A0A9X3WYP4_9BACI</name>
<comment type="caution">
    <text evidence="1">The sequence shown here is derived from an EMBL/GenBank/DDBJ whole genome shotgun (WGS) entry which is preliminary data.</text>
</comment>
<dbReference type="Gene3D" id="3.20.20.140">
    <property type="entry name" value="Metal-dependent hydrolases"/>
    <property type="match status" value="1"/>
</dbReference>
<dbReference type="SUPFAM" id="SSF51556">
    <property type="entry name" value="Metallo-dependent hydrolases"/>
    <property type="match status" value="1"/>
</dbReference>
<evidence type="ECO:0000313" key="1">
    <source>
        <dbReference type="EMBL" id="MDC3425819.1"/>
    </source>
</evidence>
<dbReference type="InterPro" id="IPR008257">
    <property type="entry name" value="Pept_M19"/>
</dbReference>
<gene>
    <name evidence="1" type="ORF">NC797_15025</name>
</gene>
<dbReference type="RefSeq" id="WP_272437637.1">
    <property type="nucleotide sequence ID" value="NZ_JAMQKB010000021.1"/>
</dbReference>
<keyword evidence="2" id="KW-1185">Reference proteome</keyword>
<dbReference type="PANTHER" id="PTHR10443:SF12">
    <property type="entry name" value="DIPEPTIDASE"/>
    <property type="match status" value="1"/>
</dbReference>
<dbReference type="GO" id="GO:0006508">
    <property type="term" value="P:proteolysis"/>
    <property type="evidence" value="ECO:0007669"/>
    <property type="project" value="InterPro"/>
</dbReference>
<dbReference type="EMBL" id="JAMQKB010000021">
    <property type="protein sequence ID" value="MDC3425819.1"/>
    <property type="molecule type" value="Genomic_DNA"/>
</dbReference>
<reference evidence="1" key="1">
    <citation type="submission" date="2022-06" db="EMBL/GenBank/DDBJ databases">
        <title>Aquibacillus sp. a new bacterium isolated from soil saline samples.</title>
        <authorList>
            <person name="Galisteo C."/>
            <person name="De La Haba R."/>
            <person name="Sanchez-Porro C."/>
            <person name="Ventosa A."/>
        </authorList>
    </citation>
    <scope>NUCLEOTIDE SEQUENCE</scope>
    <source>
        <strain evidence="1">3ASR75-11</strain>
    </source>
</reference>
<dbReference type="GO" id="GO:0070573">
    <property type="term" value="F:metallodipeptidase activity"/>
    <property type="evidence" value="ECO:0007669"/>
    <property type="project" value="InterPro"/>
</dbReference>
<dbReference type="Pfam" id="PF01244">
    <property type="entry name" value="Peptidase_M19"/>
    <property type="match status" value="1"/>
</dbReference>
<evidence type="ECO:0000313" key="2">
    <source>
        <dbReference type="Proteomes" id="UP001145050"/>
    </source>
</evidence>
<proteinExistence type="predicted"/>
<dbReference type="CDD" id="cd01301">
    <property type="entry name" value="rDP_like"/>
    <property type="match status" value="1"/>
</dbReference>
<organism evidence="1 2">
    <name type="scientific">Terrihalobacillus insolitus</name>
    <dbReference type="NCBI Taxonomy" id="2950438"/>
    <lineage>
        <taxon>Bacteria</taxon>
        <taxon>Bacillati</taxon>
        <taxon>Bacillota</taxon>
        <taxon>Bacilli</taxon>
        <taxon>Bacillales</taxon>
        <taxon>Bacillaceae</taxon>
        <taxon>Terrihalobacillus</taxon>
    </lineage>
</organism>
<dbReference type="InterPro" id="IPR032466">
    <property type="entry name" value="Metal_Hydrolase"/>
</dbReference>
<dbReference type="Proteomes" id="UP001145050">
    <property type="component" value="Unassembled WGS sequence"/>
</dbReference>
<sequence length="307" mass="34957">MIIDAHCDALLKLWEKKGSFQSSDLLQVTNEKWKISPVKIQCFAIFVPDDVPEDSQFQTALEMVDIFYKQIVEPNSDIKVILSKEDLLSLKDNERGAMLTLEGCHSIGHDINKLKTLVRLGVRAVGLTWNQANAVSDGVGEKRGAGLSSFGEEVVDLLNEQQIWTDVSHLSYKGFFDVMERAKYPIASHSNAFAITPHRRNLDDRQIKALIERDGWIGITFVPMFLTEENTATVEDVKRHLHYFLELGAKGCLGFGSDFDGTSRFVERLYDHTDYGTFIQELKQEVSEETLLQLCYQNFIEKFPRTK</sequence>
<dbReference type="PROSITE" id="PS51365">
    <property type="entry name" value="RENAL_DIPEPTIDASE_2"/>
    <property type="match status" value="1"/>
</dbReference>
<dbReference type="PANTHER" id="PTHR10443">
    <property type="entry name" value="MICROSOMAL DIPEPTIDASE"/>
    <property type="match status" value="1"/>
</dbReference>
<protein>
    <submittedName>
        <fullName evidence="1">Dipeptidase</fullName>
    </submittedName>
</protein>
<accession>A0A9X3WYP4</accession>
<dbReference type="AlphaFoldDB" id="A0A9X3WYP4"/>